<feature type="domain" description="Reverse transcriptase" evidence="2">
    <location>
        <begin position="850"/>
        <end position="1109"/>
    </location>
</feature>
<reference evidence="4" key="1">
    <citation type="submission" date="2021-02" db="EMBL/GenBank/DDBJ databases">
        <authorList>
            <person name="Nowell W R."/>
        </authorList>
    </citation>
    <scope>NUCLEOTIDE SEQUENCE</scope>
</reference>
<protein>
    <recommendedName>
        <fullName evidence="2">Reverse transcriptase domain-containing protein</fullName>
    </recommendedName>
</protein>
<feature type="compositionally biased region" description="Low complexity" evidence="1">
    <location>
        <begin position="201"/>
        <end position="219"/>
    </location>
</feature>
<dbReference type="AlphaFoldDB" id="A0A816D2G0"/>
<dbReference type="Proteomes" id="UP000663832">
    <property type="component" value="Unassembled WGS sequence"/>
</dbReference>
<proteinExistence type="predicted"/>
<evidence type="ECO:0000259" key="2">
    <source>
        <dbReference type="PROSITE" id="PS50878"/>
    </source>
</evidence>
<dbReference type="PANTHER" id="PTHR21301">
    <property type="entry name" value="REVERSE TRANSCRIPTASE"/>
    <property type="match status" value="1"/>
</dbReference>
<organism evidence="4 5">
    <name type="scientific">Adineta steineri</name>
    <dbReference type="NCBI Taxonomy" id="433720"/>
    <lineage>
        <taxon>Eukaryota</taxon>
        <taxon>Metazoa</taxon>
        <taxon>Spiralia</taxon>
        <taxon>Gnathifera</taxon>
        <taxon>Rotifera</taxon>
        <taxon>Eurotatoria</taxon>
        <taxon>Bdelloidea</taxon>
        <taxon>Adinetida</taxon>
        <taxon>Adinetidae</taxon>
        <taxon>Adineta</taxon>
    </lineage>
</organism>
<dbReference type="OrthoDB" id="9992928at2759"/>
<dbReference type="Proteomes" id="UP000663877">
    <property type="component" value="Unassembled WGS sequence"/>
</dbReference>
<dbReference type="EMBL" id="CAJNOM010002241">
    <property type="protein sequence ID" value="CAF1629470.1"/>
    <property type="molecule type" value="Genomic_DNA"/>
</dbReference>
<accession>A0A816D2G0</accession>
<evidence type="ECO:0000256" key="1">
    <source>
        <dbReference type="SAM" id="MobiDB-lite"/>
    </source>
</evidence>
<keyword evidence="5" id="KW-1185">Reference proteome</keyword>
<feature type="region of interest" description="Disordered" evidence="1">
    <location>
        <begin position="607"/>
        <end position="630"/>
    </location>
</feature>
<dbReference type="Pfam" id="PF26215">
    <property type="entry name" value="HTH_animal"/>
    <property type="match status" value="1"/>
</dbReference>
<evidence type="ECO:0000313" key="3">
    <source>
        <dbReference type="EMBL" id="CAF1447186.1"/>
    </source>
</evidence>
<feature type="region of interest" description="Disordered" evidence="1">
    <location>
        <begin position="1"/>
        <end position="287"/>
    </location>
</feature>
<feature type="compositionally biased region" description="Low complexity" evidence="1">
    <location>
        <begin position="133"/>
        <end position="161"/>
    </location>
</feature>
<feature type="compositionally biased region" description="Low complexity" evidence="1">
    <location>
        <begin position="1"/>
        <end position="19"/>
    </location>
</feature>
<dbReference type="PROSITE" id="PS50878">
    <property type="entry name" value="RT_POL"/>
    <property type="match status" value="1"/>
</dbReference>
<sequence>MSNNNQRQQQQAPLPSQQQTRGGSGVLGGNQSNYRRNQSNDRRHQSNYRRNQSNDSRYQSNYRRNYYNDNKRRNYHNNHWNDNRYRNRSRSYYHPPYYNENRRYYRQRTFYNRRRSPYINHNRRSYNQNSYHQRPYQSRSRSRSPYINTNRRHNNNYNQRTRYNDNRRQRSSSRSTGNRRQPSQRIMDNDNNDNQPDDDNNNNQPQQQQQSTTRRTTSGFRRRQRRNRQQQYHQQNNNNDNDYNSNRFAVLANLDDNDNNNNDDNDYEDNNYSSNKTNKNKQQQKKKKSYFYLSRDQLWKHVNKARTSEFYKLLQDNRTYDITKYYLLNVAPVYDEWIRTNHEFRLWNAYKQLGENDNFWAKEIINRMRSRPDKVEIKPFVDKKINSLQLKLDECSVIINKLQQEFANYWSQVAFPNKQTQFSTMATRESTTARPASSFDFVKMEKELSDYINNHTKHVKKNCDTRLQIANIEKEEYQALQNFKNMAEKKIIWNFHLLLQSKLTKWDNKNRNFHKIQKRMEYNLLPKFIEKHDFTFKIDTKVFEQDEIQSIYNGMRELTNSFKKQSMEFYYQVTARELNNVRNEIDIIIENCRPSPPSALNLTVNEEQNDAQENQESDDDNNSNNSNKEDKQHFEAFELYYKLCMKRHQLQAEQSNCPGSNPVVGNNHGPFGPNIINQASNIQLNEDEYHILKLGPRFIFNDPKIASQRRTKELSALKRKLESRFHEKKVNPGRPAQEFINELDLILQNYHDIHTNPRLPVSKRKNYHRIVKRLKYKLRLANVILRKTDKSKVFHLGTSEHYDQQSIEYMERTKAYECIGSIDPLPKLIQHTNKYLLSLRLKKWISQKQYEQLCLKQTDDIELAHLYYLPKAHKPSTPLRPIISGLKHPTLKISKYLDDLLRPLFNQMASKTTITCGFELIKHLQKWSSTNLHKGTSLCTIDVVDLYTMIPQVAGVMALKKMLNHLQLQQTGGLTTDTIVQLARFVIENNYFKYKDEYYHQIRGGAMGSPLTLTIANCYMFFFEQSIIRQITNSHGLYFRYIDDIIIIINWPNRHLQKEVNRWNTYDGNIQLSDTISNCINFLDLHIENKNGQLITNVFTKPSYQPYFLPFNSIHPLHIKANIPFTMLLRAIRYCSTFQSYLQERDHLRMALLLNQYPINFIDQQFNRLLVKFNILQPLTSTNYDTIRLQIINSPIKIKEPINYGQSMFIHFTYCSSMKSFPQNFHHLWNKYFSESPINDVTRILGTRNADNLQQRLVQTRDS</sequence>
<dbReference type="EMBL" id="CAJNOI010001915">
    <property type="protein sequence ID" value="CAF1447186.1"/>
    <property type="molecule type" value="Genomic_DNA"/>
</dbReference>
<comment type="caution">
    <text evidence="4">The sequence shown here is derived from an EMBL/GenBank/DDBJ whole genome shotgun (WGS) entry which is preliminary data.</text>
</comment>
<evidence type="ECO:0000313" key="5">
    <source>
        <dbReference type="Proteomes" id="UP000663832"/>
    </source>
</evidence>
<name>A0A816D2G0_9BILA</name>
<feature type="compositionally biased region" description="Acidic residues" evidence="1">
    <location>
        <begin position="607"/>
        <end position="621"/>
    </location>
</feature>
<dbReference type="PANTHER" id="PTHR21301:SF10">
    <property type="entry name" value="REVERSE TRANSCRIPTASE DOMAIN-CONTAINING PROTEIN"/>
    <property type="match status" value="1"/>
</dbReference>
<dbReference type="InterPro" id="IPR000477">
    <property type="entry name" value="RT_dom"/>
</dbReference>
<feature type="compositionally biased region" description="Low complexity" evidence="1">
    <location>
        <begin position="229"/>
        <end position="247"/>
    </location>
</feature>
<feature type="compositionally biased region" description="Low complexity" evidence="1">
    <location>
        <begin position="54"/>
        <end position="68"/>
    </location>
</feature>
<feature type="compositionally biased region" description="Acidic residues" evidence="1">
    <location>
        <begin position="255"/>
        <end position="269"/>
    </location>
</feature>
<feature type="compositionally biased region" description="Basic residues" evidence="1">
    <location>
        <begin position="278"/>
        <end position="287"/>
    </location>
</feature>
<gene>
    <name evidence="3" type="ORF">BJG266_LOCUS40227</name>
    <name evidence="4" type="ORF">QVE165_LOCUS57097</name>
</gene>
<evidence type="ECO:0000313" key="4">
    <source>
        <dbReference type="EMBL" id="CAF1629470.1"/>
    </source>
</evidence>
<feature type="compositionally biased region" description="Basic residues" evidence="1">
    <location>
        <begin position="111"/>
        <end position="124"/>
    </location>
</feature>
<dbReference type="InterPro" id="IPR058912">
    <property type="entry name" value="HTH_animal"/>
</dbReference>